<accession>A0A9C6WU03</accession>
<evidence type="ECO:0000256" key="2">
    <source>
        <dbReference type="SAM" id="MobiDB-lite"/>
    </source>
</evidence>
<feature type="compositionally biased region" description="Basic residues" evidence="2">
    <location>
        <begin position="181"/>
        <end position="192"/>
    </location>
</feature>
<evidence type="ECO:0000313" key="5">
    <source>
        <dbReference type="Proteomes" id="UP000515211"/>
    </source>
</evidence>
<dbReference type="PANTHER" id="PTHR42733:SF2">
    <property type="entry name" value="DJ-1_THIJ_PFPI FAMILY PROTEIN"/>
    <property type="match status" value="1"/>
</dbReference>
<proteinExistence type="inferred from homology"/>
<gene>
    <name evidence="6" type="primary">LOC127747662</name>
</gene>
<protein>
    <submittedName>
        <fullName evidence="6">Uncharacterized protein LOC127747662</fullName>
    </submittedName>
</protein>
<dbReference type="InterPro" id="IPR005162">
    <property type="entry name" value="Retrotrans_gag_dom"/>
</dbReference>
<name>A0A9C6WU03_ARADU</name>
<dbReference type="Gene3D" id="3.40.50.880">
    <property type="match status" value="1"/>
</dbReference>
<evidence type="ECO:0000256" key="1">
    <source>
        <dbReference type="ARBA" id="ARBA00008542"/>
    </source>
</evidence>
<dbReference type="AlphaFoldDB" id="A0A9C6WU03"/>
<evidence type="ECO:0000259" key="3">
    <source>
        <dbReference type="Pfam" id="PF01965"/>
    </source>
</evidence>
<dbReference type="InterPro" id="IPR002818">
    <property type="entry name" value="DJ-1/PfpI"/>
</dbReference>
<dbReference type="KEGG" id="adu:127747662"/>
<reference evidence="6" key="2">
    <citation type="submission" date="2025-08" db="UniProtKB">
        <authorList>
            <consortium name="RefSeq"/>
        </authorList>
    </citation>
    <scope>IDENTIFICATION</scope>
    <source>
        <tissue evidence="6">Whole plant</tissue>
    </source>
</reference>
<organism evidence="5 6">
    <name type="scientific">Arachis duranensis</name>
    <name type="common">Wild peanut</name>
    <dbReference type="NCBI Taxonomy" id="130453"/>
    <lineage>
        <taxon>Eukaryota</taxon>
        <taxon>Viridiplantae</taxon>
        <taxon>Streptophyta</taxon>
        <taxon>Embryophyta</taxon>
        <taxon>Tracheophyta</taxon>
        <taxon>Spermatophyta</taxon>
        <taxon>Magnoliopsida</taxon>
        <taxon>eudicotyledons</taxon>
        <taxon>Gunneridae</taxon>
        <taxon>Pentapetalae</taxon>
        <taxon>rosids</taxon>
        <taxon>fabids</taxon>
        <taxon>Fabales</taxon>
        <taxon>Fabaceae</taxon>
        <taxon>Papilionoideae</taxon>
        <taxon>50 kb inversion clade</taxon>
        <taxon>dalbergioids sensu lato</taxon>
        <taxon>Dalbergieae</taxon>
        <taxon>Pterocarpus clade</taxon>
        <taxon>Arachis</taxon>
    </lineage>
</organism>
<feature type="compositionally biased region" description="Basic and acidic residues" evidence="2">
    <location>
        <begin position="161"/>
        <end position="174"/>
    </location>
</feature>
<feature type="region of interest" description="Disordered" evidence="2">
    <location>
        <begin position="158"/>
        <end position="197"/>
    </location>
</feature>
<comment type="similarity">
    <text evidence="1">Belongs to the peptidase C56 family.</text>
</comment>
<evidence type="ECO:0000313" key="6">
    <source>
        <dbReference type="RefSeq" id="XP_052117755.1"/>
    </source>
</evidence>
<reference evidence="5" key="1">
    <citation type="journal article" date="2016" name="Nat. Genet.">
        <title>The genome sequences of Arachis duranensis and Arachis ipaensis, the diploid ancestors of cultivated peanut.</title>
        <authorList>
            <person name="Bertioli D.J."/>
            <person name="Cannon S.B."/>
            <person name="Froenicke L."/>
            <person name="Huang G."/>
            <person name="Farmer A.D."/>
            <person name="Cannon E.K."/>
            <person name="Liu X."/>
            <person name="Gao D."/>
            <person name="Clevenger J."/>
            <person name="Dash S."/>
            <person name="Ren L."/>
            <person name="Moretzsohn M.C."/>
            <person name="Shirasawa K."/>
            <person name="Huang W."/>
            <person name="Vidigal B."/>
            <person name="Abernathy B."/>
            <person name="Chu Y."/>
            <person name="Niederhuth C.E."/>
            <person name="Umale P."/>
            <person name="Araujo A.C."/>
            <person name="Kozik A."/>
            <person name="Kim K.D."/>
            <person name="Burow M.D."/>
            <person name="Varshney R.K."/>
            <person name="Wang X."/>
            <person name="Zhang X."/>
            <person name="Barkley N."/>
            <person name="Guimaraes P.M."/>
            <person name="Isobe S."/>
            <person name="Guo B."/>
            <person name="Liao B."/>
            <person name="Stalker H.T."/>
            <person name="Schmitz R.J."/>
            <person name="Scheffler B.E."/>
            <person name="Leal-Bertioli S.C."/>
            <person name="Xun X."/>
            <person name="Jackson S.A."/>
            <person name="Michelmore R."/>
            <person name="Ozias-Akins P."/>
        </authorList>
    </citation>
    <scope>NUCLEOTIDE SEQUENCE [LARGE SCALE GENOMIC DNA]</scope>
    <source>
        <strain evidence="5">cv. V14167</strain>
    </source>
</reference>
<dbReference type="RefSeq" id="XP_052117755.1">
    <property type="nucleotide sequence ID" value="XM_052261795.1"/>
</dbReference>
<feature type="domain" description="DJ-1/PfpI" evidence="3">
    <location>
        <begin position="216"/>
        <end position="324"/>
    </location>
</feature>
<dbReference type="GeneID" id="127747662"/>
<dbReference type="InterPro" id="IPR006286">
    <property type="entry name" value="C56_PfpI-like"/>
</dbReference>
<feature type="domain" description="Retrotransposon gag" evidence="4">
    <location>
        <begin position="26"/>
        <end position="79"/>
    </location>
</feature>
<dbReference type="Pfam" id="PF01965">
    <property type="entry name" value="DJ-1_PfpI"/>
    <property type="match status" value="1"/>
</dbReference>
<evidence type="ECO:0000259" key="4">
    <source>
        <dbReference type="Pfam" id="PF03732"/>
    </source>
</evidence>
<dbReference type="PANTHER" id="PTHR42733">
    <property type="entry name" value="DJ-1 PROTEIN"/>
    <property type="match status" value="1"/>
</dbReference>
<dbReference type="Proteomes" id="UP000515211">
    <property type="component" value="Chromosome 1"/>
</dbReference>
<sequence>MNFMFVTLATFLKVNPPKFKGTTNSTEVDTWFQAMERALQVQLVLEEQTAKELELLQLKQGAMSVSEYTDKFEELFRFFRMCQGALGDFEEWKCIKYEGGLRSDILSSFFNVVLRRVCRQLAVFEGSDIYQKTLAKALAKHFGARLLIVDSLSLPGGTPSKEVDSAKESSKPERPSVLAKRSTHAASLKHSKPASSVDTEIVGGSTISSQAMLKQEVSTASSKGTTIKTGDRVKFVGNFPSAVSSIQNHPSRVMLLGGRAPEYLAHDPLVALVIKLFSSGKALASICLGQLILAAASVAKDHKFTAFPPVKPAPVASGAHWVEPDTSNSGGW</sequence>
<keyword evidence="5" id="KW-1185">Reference proteome</keyword>
<dbReference type="InterPro" id="IPR029062">
    <property type="entry name" value="Class_I_gatase-like"/>
</dbReference>
<dbReference type="SUPFAM" id="SSF52317">
    <property type="entry name" value="Class I glutamine amidotransferase-like"/>
    <property type="match status" value="1"/>
</dbReference>
<dbReference type="Pfam" id="PF03732">
    <property type="entry name" value="Retrotrans_gag"/>
    <property type="match status" value="1"/>
</dbReference>